<organism evidence="2 3">
    <name type="scientific">Pinibacter aurantiacus</name>
    <dbReference type="NCBI Taxonomy" id="2851599"/>
    <lineage>
        <taxon>Bacteria</taxon>
        <taxon>Pseudomonadati</taxon>
        <taxon>Bacteroidota</taxon>
        <taxon>Chitinophagia</taxon>
        <taxon>Chitinophagales</taxon>
        <taxon>Chitinophagaceae</taxon>
        <taxon>Pinibacter</taxon>
    </lineage>
</organism>
<comment type="caution">
    <text evidence="2">The sequence shown here is derived from an EMBL/GenBank/DDBJ whole genome shotgun (WGS) entry which is preliminary data.</text>
</comment>
<dbReference type="InterPro" id="IPR050259">
    <property type="entry name" value="SDR"/>
</dbReference>
<dbReference type="CDD" id="cd05233">
    <property type="entry name" value="SDR_c"/>
    <property type="match status" value="1"/>
</dbReference>
<comment type="similarity">
    <text evidence="1">Belongs to the short-chain dehydrogenases/reductases (SDR) family.</text>
</comment>
<sequence>MDLQLTNKKALITGSTAGIGFAIAKHLAAEGAIVTINGRTQKRIDEAIANIKKEIPAANVSGIVVDFQKVEDITNLTKQLPEVDILINNVGVFNPQDFVDIPDEEWQRFFDINIMSGVRLSRFYLPKMLSKNWGRIIFISSESALNIPEEMVHYGMTKTAQLAISRGIAEATRGTNVTVNSILPGPTSSEGVSDFVDQLAQSKNMTKADMEKEFFKSARPSSILQRFTTPDEIANLVVYVASPLSSATNGAALRADGGVYKSI</sequence>
<dbReference type="Proteomes" id="UP000812270">
    <property type="component" value="Unassembled WGS sequence"/>
</dbReference>
<dbReference type="AlphaFoldDB" id="A0A9E2SBA3"/>
<evidence type="ECO:0000313" key="3">
    <source>
        <dbReference type="Proteomes" id="UP000812270"/>
    </source>
</evidence>
<keyword evidence="3" id="KW-1185">Reference proteome</keyword>
<protein>
    <submittedName>
        <fullName evidence="2">SDR family oxidoreductase</fullName>
    </submittedName>
</protein>
<dbReference type="EMBL" id="JAHSPG010000011">
    <property type="protein sequence ID" value="MBV4358254.1"/>
    <property type="molecule type" value="Genomic_DNA"/>
</dbReference>
<gene>
    <name evidence="2" type="ORF">KTO63_13900</name>
</gene>
<dbReference type="RefSeq" id="WP_217791930.1">
    <property type="nucleotide sequence ID" value="NZ_JAHSPG010000011.1"/>
</dbReference>
<reference evidence="2" key="1">
    <citation type="submission" date="2021-06" db="EMBL/GenBank/DDBJ databases">
        <authorList>
            <person name="Huq M.A."/>
        </authorList>
    </citation>
    <scope>NUCLEOTIDE SEQUENCE</scope>
    <source>
        <strain evidence="2">MAH-26</strain>
    </source>
</reference>
<dbReference type="FunFam" id="3.40.50.720:FF:000084">
    <property type="entry name" value="Short-chain dehydrogenase reductase"/>
    <property type="match status" value="1"/>
</dbReference>
<dbReference type="PANTHER" id="PTHR42879:SF6">
    <property type="entry name" value="NADPH-DEPENDENT REDUCTASE BACG"/>
    <property type="match status" value="1"/>
</dbReference>
<proteinExistence type="inferred from homology"/>
<dbReference type="PANTHER" id="PTHR42879">
    <property type="entry name" value="3-OXOACYL-(ACYL-CARRIER-PROTEIN) REDUCTASE"/>
    <property type="match status" value="1"/>
</dbReference>
<dbReference type="Pfam" id="PF00106">
    <property type="entry name" value="adh_short"/>
    <property type="match status" value="1"/>
</dbReference>
<evidence type="ECO:0000256" key="1">
    <source>
        <dbReference type="ARBA" id="ARBA00006484"/>
    </source>
</evidence>
<accession>A0A9E2SBA3</accession>
<name>A0A9E2SBA3_9BACT</name>
<evidence type="ECO:0000313" key="2">
    <source>
        <dbReference type="EMBL" id="MBV4358254.1"/>
    </source>
</evidence>
<dbReference type="InterPro" id="IPR002347">
    <property type="entry name" value="SDR_fam"/>
</dbReference>